<evidence type="ECO:0000313" key="1">
    <source>
        <dbReference type="EMBL" id="QNR69744.1"/>
    </source>
</evidence>
<name>A0A7H0YF86_9BACL</name>
<accession>A0A7H0YF86</accession>
<reference evidence="1 2" key="1">
    <citation type="submission" date="2020-09" db="EMBL/GenBank/DDBJ databases">
        <title>Characterization of Paenibacillus peoriae strain ZF390 with broad-spectrum antimicrobial activity as a potential biocontrol agent.</title>
        <authorList>
            <person name="Li L."/>
            <person name="Zhao Y."/>
            <person name="Li B."/>
            <person name="Xie X."/>
        </authorList>
    </citation>
    <scope>NUCLEOTIDE SEQUENCE [LARGE SCALE GENOMIC DNA]</scope>
    <source>
        <strain evidence="1 2">ZF390</strain>
    </source>
</reference>
<organism evidence="1 2">
    <name type="scientific">Paenibacillus peoriae</name>
    <dbReference type="NCBI Taxonomy" id="59893"/>
    <lineage>
        <taxon>Bacteria</taxon>
        <taxon>Bacillati</taxon>
        <taxon>Bacillota</taxon>
        <taxon>Bacilli</taxon>
        <taxon>Bacillales</taxon>
        <taxon>Paenibacillaceae</taxon>
        <taxon>Paenibacillus</taxon>
    </lineage>
</organism>
<gene>
    <name evidence="1" type="ORF">IAQ67_12465</name>
</gene>
<dbReference type="EMBL" id="CP061172">
    <property type="protein sequence ID" value="QNR69744.1"/>
    <property type="molecule type" value="Genomic_DNA"/>
</dbReference>
<sequence length="88" mass="9957">MASFIELPDNYGTSVTNFVENLATEICRVYSIPPKELIWIEHYPDGIVDILKNLSGIFSLIETLYISSQLSVRSGGWLFSFDSEVIRP</sequence>
<protein>
    <submittedName>
        <fullName evidence="1">Uncharacterized protein</fullName>
    </submittedName>
</protein>
<dbReference type="AlphaFoldDB" id="A0A7H0YF86"/>
<proteinExistence type="predicted"/>
<evidence type="ECO:0000313" key="2">
    <source>
        <dbReference type="Proteomes" id="UP000516384"/>
    </source>
</evidence>
<dbReference type="Proteomes" id="UP000516384">
    <property type="component" value="Chromosome"/>
</dbReference>